<dbReference type="InterPro" id="IPR029063">
    <property type="entry name" value="SAM-dependent_MTases_sf"/>
</dbReference>
<keyword evidence="2" id="KW-0489">Methyltransferase</keyword>
<keyword evidence="3" id="KW-1185">Reference proteome</keyword>
<sequence>MGEATTIDNDGERMVPELHRPSLMYAEHVTRYVAAAELVRGKRVLDIASGSGYGGHLLAETAASVVGVDVSAQAVAYAQEKFARDNLEFRQGDATQIPLDDASVDVVTTFETIEHVEDYRAFVAEIDRVLAPGGVAIISTPNDLEFIEGNHYHLHEFVYDELLDLVKDRFPHVRPFFQATWKAVAVADEKALASEGPVDLQVTNLAPLERDQYLYFYLVCGREEADADVPVPQLLALGGHWSDRQVQEQDLRLIATMDALHAEIAALAAERDRLAQDVRTITATKSYRVARGASRILGRTRRRPS</sequence>
<dbReference type="EMBL" id="CP002666">
    <property type="protein sequence ID" value="AEE46640.1"/>
    <property type="molecule type" value="Genomic_DNA"/>
</dbReference>
<organism evidence="2 3">
    <name type="scientific">Cellulomonas fimi (strain ATCC 484 / DSM 20113 / JCM 1341 / CCUG 24087 / LMG 16345 / NBRC 15513 / NCIMB 8980 / NCTC 7547 / NRS-133)</name>
    <dbReference type="NCBI Taxonomy" id="590998"/>
    <lineage>
        <taxon>Bacteria</taxon>
        <taxon>Bacillati</taxon>
        <taxon>Actinomycetota</taxon>
        <taxon>Actinomycetes</taxon>
        <taxon>Micrococcales</taxon>
        <taxon>Cellulomonadaceae</taxon>
        <taxon>Cellulomonas</taxon>
    </lineage>
</organism>
<dbReference type="GO" id="GO:0032259">
    <property type="term" value="P:methylation"/>
    <property type="evidence" value="ECO:0007669"/>
    <property type="project" value="UniProtKB-KW"/>
</dbReference>
<evidence type="ECO:0000313" key="2">
    <source>
        <dbReference type="EMBL" id="AEE46640.1"/>
    </source>
</evidence>
<keyword evidence="2" id="KW-0808">Transferase</keyword>
<dbReference type="InterPro" id="IPR013216">
    <property type="entry name" value="Methyltransf_11"/>
</dbReference>
<dbReference type="PANTHER" id="PTHR43861:SF6">
    <property type="entry name" value="METHYLTRANSFERASE TYPE 11"/>
    <property type="match status" value="1"/>
</dbReference>
<dbReference type="PANTHER" id="PTHR43861">
    <property type="entry name" value="TRANS-ACONITATE 2-METHYLTRANSFERASE-RELATED"/>
    <property type="match status" value="1"/>
</dbReference>
<dbReference type="eggNOG" id="COG2227">
    <property type="taxonomic scope" value="Bacteria"/>
</dbReference>
<dbReference type="HOGENOM" id="CLU_080680_0_0_11"/>
<evidence type="ECO:0000313" key="3">
    <source>
        <dbReference type="Proteomes" id="UP000008460"/>
    </source>
</evidence>
<reference evidence="2 3" key="1">
    <citation type="submission" date="2011-04" db="EMBL/GenBank/DDBJ databases">
        <title>Complete sequence of Cellulomonas fimi ATCC 484.</title>
        <authorList>
            <consortium name="US DOE Joint Genome Institute"/>
            <person name="Lucas S."/>
            <person name="Han J."/>
            <person name="Lapidus A."/>
            <person name="Cheng J.-F."/>
            <person name="Goodwin L."/>
            <person name="Pitluck S."/>
            <person name="Peters L."/>
            <person name="Chertkov O."/>
            <person name="Detter J.C."/>
            <person name="Han C."/>
            <person name="Tapia R."/>
            <person name="Land M."/>
            <person name="Hauser L."/>
            <person name="Kyrpides N."/>
            <person name="Ivanova N."/>
            <person name="Ovchinnikova G."/>
            <person name="Pagani I."/>
            <person name="Mead D."/>
            <person name="Brumm P."/>
            <person name="Woyke T."/>
        </authorList>
    </citation>
    <scope>NUCLEOTIDE SEQUENCE [LARGE SCALE GENOMIC DNA]</scope>
    <source>
        <strain evidence="3">ATCC 484 / DSM 20113 / JCM 1341 / NBRC 15513 / NCIMB 8980 / NCTC 7547</strain>
    </source>
</reference>
<proteinExistence type="predicted"/>
<feature type="domain" description="Methyltransferase type 11" evidence="1">
    <location>
        <begin position="45"/>
        <end position="138"/>
    </location>
</feature>
<evidence type="ECO:0000259" key="1">
    <source>
        <dbReference type="Pfam" id="PF08241"/>
    </source>
</evidence>
<accession>F4H534</accession>
<name>F4H534_CELFA</name>
<dbReference type="KEGG" id="cfi:Celf_2515"/>
<dbReference type="SUPFAM" id="SSF53335">
    <property type="entry name" value="S-adenosyl-L-methionine-dependent methyltransferases"/>
    <property type="match status" value="1"/>
</dbReference>
<dbReference type="RefSeq" id="WP_013771666.1">
    <property type="nucleotide sequence ID" value="NC_015514.1"/>
</dbReference>
<dbReference type="Gene3D" id="3.40.50.150">
    <property type="entry name" value="Vaccinia Virus protein VP39"/>
    <property type="match status" value="1"/>
</dbReference>
<protein>
    <submittedName>
        <fullName evidence="2">Methyltransferase type 11</fullName>
    </submittedName>
</protein>
<gene>
    <name evidence="2" type="ordered locus">Celf_2515</name>
</gene>
<dbReference type="Pfam" id="PF08241">
    <property type="entry name" value="Methyltransf_11"/>
    <property type="match status" value="1"/>
</dbReference>
<dbReference type="CDD" id="cd02440">
    <property type="entry name" value="AdoMet_MTases"/>
    <property type="match status" value="1"/>
</dbReference>
<dbReference type="Proteomes" id="UP000008460">
    <property type="component" value="Chromosome"/>
</dbReference>
<dbReference type="GO" id="GO:0008757">
    <property type="term" value="F:S-adenosylmethionine-dependent methyltransferase activity"/>
    <property type="evidence" value="ECO:0007669"/>
    <property type="project" value="InterPro"/>
</dbReference>
<dbReference type="AlphaFoldDB" id="F4H534"/>
<dbReference type="STRING" id="590998.Celf_2515"/>